<evidence type="ECO:0000313" key="13">
    <source>
        <dbReference type="Proteomes" id="UP000054304"/>
    </source>
</evidence>
<organism evidence="12 13">
    <name type="scientific">Lachancea lanzarotensis</name>
    <dbReference type="NCBI Taxonomy" id="1245769"/>
    <lineage>
        <taxon>Eukaryota</taxon>
        <taxon>Fungi</taxon>
        <taxon>Dikarya</taxon>
        <taxon>Ascomycota</taxon>
        <taxon>Saccharomycotina</taxon>
        <taxon>Saccharomycetes</taxon>
        <taxon>Saccharomycetales</taxon>
        <taxon>Saccharomycetaceae</taxon>
        <taxon>Lachancea</taxon>
    </lineage>
</organism>
<dbReference type="PANTHER" id="PTHR22811">
    <property type="entry name" value="TRANSMEMBRANE EMP24 DOMAIN-CONTAINING PROTEIN"/>
    <property type="match status" value="1"/>
</dbReference>
<evidence type="ECO:0000256" key="1">
    <source>
        <dbReference type="ARBA" id="ARBA00004479"/>
    </source>
</evidence>
<evidence type="ECO:0000259" key="11">
    <source>
        <dbReference type="PROSITE" id="PS50866"/>
    </source>
</evidence>
<evidence type="ECO:0000256" key="3">
    <source>
        <dbReference type="ARBA" id="ARBA00022692"/>
    </source>
</evidence>
<dbReference type="InterPro" id="IPR009038">
    <property type="entry name" value="GOLD_dom"/>
</dbReference>
<feature type="chain" id="PRO_5002203098" evidence="10">
    <location>
        <begin position="18"/>
        <end position="207"/>
    </location>
</feature>
<dbReference type="EMBL" id="LN736360">
    <property type="protein sequence ID" value="CEP60672.1"/>
    <property type="molecule type" value="Genomic_DNA"/>
</dbReference>
<comment type="subcellular location">
    <subcellularLocation>
        <location evidence="1 8">Membrane</location>
        <topology evidence="1 8">Single-pass type I membrane protein</topology>
    </subcellularLocation>
</comment>
<keyword evidence="4 10" id="KW-0732">Signal</keyword>
<protein>
    <submittedName>
        <fullName evidence="12">LALA0S01e16336g1_1</fullName>
    </submittedName>
</protein>
<feature type="signal peptide" evidence="10">
    <location>
        <begin position="1"/>
        <end position="17"/>
    </location>
</feature>
<feature type="domain" description="GOLD" evidence="11">
    <location>
        <begin position="27"/>
        <end position="121"/>
    </location>
</feature>
<evidence type="ECO:0000256" key="8">
    <source>
        <dbReference type="RuleBase" id="RU003827"/>
    </source>
</evidence>
<reference evidence="12 13" key="1">
    <citation type="submission" date="2014-12" db="EMBL/GenBank/DDBJ databases">
        <authorList>
            <person name="Neuveglise Cecile"/>
        </authorList>
    </citation>
    <scope>NUCLEOTIDE SEQUENCE [LARGE SCALE GENOMIC DNA]</scope>
    <source>
        <strain evidence="12 13">CBS 12615</strain>
    </source>
</reference>
<name>A0A0C7MYP7_9SACH</name>
<dbReference type="GeneID" id="34684076"/>
<dbReference type="Pfam" id="PF01105">
    <property type="entry name" value="EMP24_GP25L"/>
    <property type="match status" value="1"/>
</dbReference>
<dbReference type="SMART" id="SM01190">
    <property type="entry name" value="EMP24_GP25L"/>
    <property type="match status" value="1"/>
</dbReference>
<dbReference type="GO" id="GO:0016020">
    <property type="term" value="C:membrane"/>
    <property type="evidence" value="ECO:0007669"/>
    <property type="project" value="UniProtKB-SubCell"/>
</dbReference>
<keyword evidence="7 9" id="KW-0472">Membrane</keyword>
<evidence type="ECO:0000256" key="10">
    <source>
        <dbReference type="SAM" id="SignalP"/>
    </source>
</evidence>
<evidence type="ECO:0000313" key="12">
    <source>
        <dbReference type="EMBL" id="CEP60672.1"/>
    </source>
</evidence>
<evidence type="ECO:0000256" key="6">
    <source>
        <dbReference type="ARBA" id="ARBA00022989"/>
    </source>
</evidence>
<dbReference type="HOGENOM" id="CLU_066963_2_1_1"/>
<dbReference type="PROSITE" id="PS50866">
    <property type="entry name" value="GOLD"/>
    <property type="match status" value="1"/>
</dbReference>
<keyword evidence="5" id="KW-0931">ER-Golgi transport</keyword>
<sequence length="207" mass="23919">MLSRIFLVLILSAYTFALHVYLSNGDVKCFYEHLEPKNLLWAKFETALVSDKIVSNPGVEFNLNVTVDETFDNGHTALRQRLTFVDEIVFTALESGEHRICLRSSIPNPDYKLWVKLNFDISTLRLPEVENAQKAIDARDRVGRLITRLESLRNNQRAIKASEKAAEDYSNFVHSRVLFCSLLQFAVLTISFAVQFRVLKKFSWHRH</sequence>
<keyword evidence="3 8" id="KW-0812">Transmembrane</keyword>
<evidence type="ECO:0000256" key="7">
    <source>
        <dbReference type="ARBA" id="ARBA00023136"/>
    </source>
</evidence>
<dbReference type="GO" id="GO:0005737">
    <property type="term" value="C:cytoplasm"/>
    <property type="evidence" value="ECO:0007669"/>
    <property type="project" value="GOC"/>
</dbReference>
<dbReference type="AlphaFoldDB" id="A0A0C7MYP7"/>
<feature type="transmembrane region" description="Helical" evidence="9">
    <location>
        <begin position="176"/>
        <end position="199"/>
    </location>
</feature>
<evidence type="ECO:0000256" key="9">
    <source>
        <dbReference type="SAM" id="Phobius"/>
    </source>
</evidence>
<dbReference type="RefSeq" id="XP_022626914.1">
    <property type="nucleotide sequence ID" value="XM_022774859.1"/>
</dbReference>
<accession>A0A0C7MYP7</accession>
<proteinExistence type="inferred from homology"/>
<comment type="similarity">
    <text evidence="2 8">Belongs to the EMP24/GP25L family.</text>
</comment>
<dbReference type="InterPro" id="IPR015720">
    <property type="entry name" value="Emp24-like"/>
</dbReference>
<keyword evidence="6 9" id="KW-1133">Transmembrane helix</keyword>
<dbReference type="OrthoDB" id="3427at2759"/>
<dbReference type="STRING" id="1245769.A0A0C7MYP7"/>
<keyword evidence="13" id="KW-1185">Reference proteome</keyword>
<evidence type="ECO:0000256" key="5">
    <source>
        <dbReference type="ARBA" id="ARBA00022892"/>
    </source>
</evidence>
<evidence type="ECO:0000256" key="4">
    <source>
        <dbReference type="ARBA" id="ARBA00022729"/>
    </source>
</evidence>
<dbReference type="Proteomes" id="UP000054304">
    <property type="component" value="Unassembled WGS sequence"/>
</dbReference>
<dbReference type="GO" id="GO:0006888">
    <property type="term" value="P:endoplasmic reticulum to Golgi vesicle-mediated transport"/>
    <property type="evidence" value="ECO:0007669"/>
    <property type="project" value="UniProtKB-ARBA"/>
</dbReference>
<keyword evidence="5" id="KW-0813">Transport</keyword>
<evidence type="ECO:0000256" key="2">
    <source>
        <dbReference type="ARBA" id="ARBA00007104"/>
    </source>
</evidence>
<gene>
    <name evidence="12" type="ORF">LALA0_S01e16336g</name>
</gene>